<dbReference type="GeneID" id="61054846"/>
<feature type="transmembrane region" description="Helical" evidence="1">
    <location>
        <begin position="21"/>
        <end position="43"/>
    </location>
</feature>
<dbReference type="AlphaFoldDB" id="A0A8E3B2Q1"/>
<dbReference type="RefSeq" id="WP_109670337.1">
    <property type="nucleotide sequence ID" value="NZ_QGGH01000011.1"/>
</dbReference>
<evidence type="ECO:0000256" key="1">
    <source>
        <dbReference type="SAM" id="Phobius"/>
    </source>
</evidence>
<evidence type="ECO:0000313" key="2">
    <source>
        <dbReference type="EMBL" id="PWJ88343.1"/>
    </source>
</evidence>
<organism evidence="2 3">
    <name type="scientific">Rhizobium loti</name>
    <name type="common">Mesorhizobium loti</name>
    <dbReference type="NCBI Taxonomy" id="381"/>
    <lineage>
        <taxon>Bacteria</taxon>
        <taxon>Pseudomonadati</taxon>
        <taxon>Pseudomonadota</taxon>
        <taxon>Alphaproteobacteria</taxon>
        <taxon>Hyphomicrobiales</taxon>
        <taxon>Phyllobacteriaceae</taxon>
        <taxon>Mesorhizobium</taxon>
    </lineage>
</organism>
<protein>
    <submittedName>
        <fullName evidence="2">Uncharacterized protein</fullName>
    </submittedName>
</protein>
<evidence type="ECO:0000313" key="3">
    <source>
        <dbReference type="Proteomes" id="UP000245631"/>
    </source>
</evidence>
<dbReference type="EMBL" id="QGGH01000011">
    <property type="protein sequence ID" value="PWJ88343.1"/>
    <property type="molecule type" value="Genomic_DNA"/>
</dbReference>
<keyword evidence="1" id="KW-0472">Membrane</keyword>
<proteinExistence type="predicted"/>
<sequence>MNPRSAARNAFRSSWTMRRRIIVIVLVWCGAMVTYLAILGRPIQLSETAVNGLLLLMASVIGSYVFGAVWDDKGGLTNIGGVGGGGMQTEMYQRTVVPADMPTPGPAMPPPPGEGP</sequence>
<dbReference type="Proteomes" id="UP000245631">
    <property type="component" value="Unassembled WGS sequence"/>
</dbReference>
<reference evidence="2 3" key="1">
    <citation type="submission" date="2018-05" db="EMBL/GenBank/DDBJ databases">
        <title>Genomic Encyclopedia of Type Strains, Phase IV (KMG-IV): sequencing the most valuable type-strain genomes for metagenomic binning, comparative biology and taxonomic classification.</title>
        <authorList>
            <person name="Goeker M."/>
        </authorList>
    </citation>
    <scope>NUCLEOTIDE SEQUENCE [LARGE SCALE GENOMIC DNA]</scope>
    <source>
        <strain evidence="2 3">DSM 2626</strain>
    </source>
</reference>
<name>A0A8E3B2Q1_RHILI</name>
<feature type="transmembrane region" description="Helical" evidence="1">
    <location>
        <begin position="49"/>
        <end position="70"/>
    </location>
</feature>
<keyword evidence="1" id="KW-0812">Transmembrane</keyword>
<keyword evidence="1" id="KW-1133">Transmembrane helix</keyword>
<accession>A0A8E3B2Q1</accession>
<gene>
    <name evidence="2" type="ORF">C8D77_11165</name>
</gene>
<comment type="caution">
    <text evidence="2">The sequence shown here is derived from an EMBL/GenBank/DDBJ whole genome shotgun (WGS) entry which is preliminary data.</text>
</comment>